<dbReference type="InterPro" id="IPR004333">
    <property type="entry name" value="SBP_dom"/>
</dbReference>
<dbReference type="Pfam" id="PF03110">
    <property type="entry name" value="SBP"/>
    <property type="match status" value="1"/>
</dbReference>
<evidence type="ECO:0000256" key="7">
    <source>
        <dbReference type="ARBA" id="ARBA00023163"/>
    </source>
</evidence>
<dbReference type="FunFam" id="4.10.1100.10:FF:000001">
    <property type="entry name" value="Squamosa promoter-binding-like protein 14"/>
    <property type="match status" value="1"/>
</dbReference>
<dbReference type="EnsemblPlants" id="AUR62003075-RA">
    <property type="protein sequence ID" value="AUR62003075-RA:cds"/>
    <property type="gene ID" value="AUR62003075"/>
</dbReference>
<keyword evidence="12" id="KW-1185">Reference proteome</keyword>
<proteinExistence type="predicted"/>
<organism evidence="11 12">
    <name type="scientific">Chenopodium quinoa</name>
    <name type="common">Quinoa</name>
    <dbReference type="NCBI Taxonomy" id="63459"/>
    <lineage>
        <taxon>Eukaryota</taxon>
        <taxon>Viridiplantae</taxon>
        <taxon>Streptophyta</taxon>
        <taxon>Embryophyta</taxon>
        <taxon>Tracheophyta</taxon>
        <taxon>Spermatophyta</taxon>
        <taxon>Magnoliopsida</taxon>
        <taxon>eudicotyledons</taxon>
        <taxon>Gunneridae</taxon>
        <taxon>Pentapetalae</taxon>
        <taxon>Caryophyllales</taxon>
        <taxon>Chenopodiaceae</taxon>
        <taxon>Chenopodioideae</taxon>
        <taxon>Atripliceae</taxon>
        <taxon>Chenopodium</taxon>
    </lineage>
</organism>
<dbReference type="GO" id="GO:0008270">
    <property type="term" value="F:zinc ion binding"/>
    <property type="evidence" value="ECO:0007669"/>
    <property type="project" value="UniProtKB-KW"/>
</dbReference>
<evidence type="ECO:0000313" key="11">
    <source>
        <dbReference type="EnsemblPlants" id="AUR62003075-RA:cds"/>
    </source>
</evidence>
<keyword evidence="6" id="KW-0238">DNA-binding</keyword>
<dbReference type="PANTHER" id="PTHR31251">
    <property type="entry name" value="SQUAMOSA PROMOTER-BINDING-LIKE PROTEIN 4"/>
    <property type="match status" value="1"/>
</dbReference>
<evidence type="ECO:0000256" key="4">
    <source>
        <dbReference type="ARBA" id="ARBA00022833"/>
    </source>
</evidence>
<evidence type="ECO:0000256" key="8">
    <source>
        <dbReference type="ARBA" id="ARBA00023242"/>
    </source>
</evidence>
<dbReference type="Proteomes" id="UP000596660">
    <property type="component" value="Unplaced"/>
</dbReference>
<dbReference type="AlphaFoldDB" id="A0A803KVL7"/>
<sequence length="499" mass="55390">MFASSVERRWHFLGVEEMGVLLRLVEISMLALPSWCVEGEEMVFLGVEDMCCTHEHCVWESKGCFVRVGAWSIVMDSWKHMGCEIKTMFNVESYPLISNTQALERMDFMDLGFPDDIRKSYSISSEPSGEVFSDEIGTDYPQFGEESNHQQDFSLVDLKLGRLEDGGIDKDSELSKINAAESSVMLSSPAKKARSSMSINRSSNCQVLGCNKDLSSFKSYYKRHKVCDVHTKTPKVIVDGIEQRFCQQCSRFHLLAEFDDIKRSCRRRLSAHNKRRRKPQLASEPGSGIIDFSSSLAFPEVMPSVYLGPSKYEEGIDNSIKSSNFLLQMGCVGEKINKFPANVKDDIAGFAKPTNETLSSIQQTSRALSLLSAQSHSISSQLLETASATLTNRGNHADSNPGHSLNHSAGIFNKVSASGPHEPGIYSMDADEDGPTMINHNNSNTVGLHLPSDGISRPGLRNTDCHHPKERGIILNLLQLSSNLQRVEQQKHSTENEAG</sequence>
<evidence type="ECO:0000256" key="2">
    <source>
        <dbReference type="ARBA" id="ARBA00022723"/>
    </source>
</evidence>
<dbReference type="SUPFAM" id="SSF103612">
    <property type="entry name" value="SBT domain"/>
    <property type="match status" value="1"/>
</dbReference>
<evidence type="ECO:0000256" key="5">
    <source>
        <dbReference type="ARBA" id="ARBA00023015"/>
    </source>
</evidence>
<accession>A0A803KVL7</accession>
<name>A0A803KVL7_CHEQI</name>
<keyword evidence="2" id="KW-0479">Metal-binding</keyword>
<keyword evidence="5" id="KW-0805">Transcription regulation</keyword>
<dbReference type="GO" id="GO:0005634">
    <property type="term" value="C:nucleus"/>
    <property type="evidence" value="ECO:0007669"/>
    <property type="project" value="UniProtKB-SubCell"/>
</dbReference>
<feature type="domain" description="SBP-type" evidence="10">
    <location>
        <begin position="202"/>
        <end position="279"/>
    </location>
</feature>
<dbReference type="PROSITE" id="PS51141">
    <property type="entry name" value="ZF_SBP"/>
    <property type="match status" value="1"/>
</dbReference>
<keyword evidence="7" id="KW-0804">Transcription</keyword>
<keyword evidence="3 9" id="KW-0863">Zinc-finger</keyword>
<dbReference type="InterPro" id="IPR036893">
    <property type="entry name" value="SBP_sf"/>
</dbReference>
<protein>
    <recommendedName>
        <fullName evidence="10">SBP-type domain-containing protein</fullName>
    </recommendedName>
</protein>
<keyword evidence="4" id="KW-0862">Zinc</keyword>
<evidence type="ECO:0000256" key="3">
    <source>
        <dbReference type="ARBA" id="ARBA00022771"/>
    </source>
</evidence>
<evidence type="ECO:0000259" key="10">
    <source>
        <dbReference type="PROSITE" id="PS51141"/>
    </source>
</evidence>
<evidence type="ECO:0000256" key="1">
    <source>
        <dbReference type="ARBA" id="ARBA00004123"/>
    </source>
</evidence>
<reference evidence="11" key="2">
    <citation type="submission" date="2021-03" db="UniProtKB">
        <authorList>
            <consortium name="EnsemblPlants"/>
        </authorList>
    </citation>
    <scope>IDENTIFICATION</scope>
</reference>
<evidence type="ECO:0000313" key="12">
    <source>
        <dbReference type="Proteomes" id="UP000596660"/>
    </source>
</evidence>
<dbReference type="GO" id="GO:0003677">
    <property type="term" value="F:DNA binding"/>
    <property type="evidence" value="ECO:0007669"/>
    <property type="project" value="UniProtKB-KW"/>
</dbReference>
<reference evidence="11" key="1">
    <citation type="journal article" date="2017" name="Nature">
        <title>The genome of Chenopodium quinoa.</title>
        <authorList>
            <person name="Jarvis D.E."/>
            <person name="Ho Y.S."/>
            <person name="Lightfoot D.J."/>
            <person name="Schmoeckel S.M."/>
            <person name="Li B."/>
            <person name="Borm T.J.A."/>
            <person name="Ohyanagi H."/>
            <person name="Mineta K."/>
            <person name="Michell C.T."/>
            <person name="Saber N."/>
            <person name="Kharbatia N.M."/>
            <person name="Rupper R.R."/>
            <person name="Sharp A.R."/>
            <person name="Dally N."/>
            <person name="Boughton B.A."/>
            <person name="Woo Y.H."/>
            <person name="Gao G."/>
            <person name="Schijlen E.G.W.M."/>
            <person name="Guo X."/>
            <person name="Momin A.A."/>
            <person name="Negrao S."/>
            <person name="Al-Babili S."/>
            <person name="Gehring C."/>
            <person name="Roessner U."/>
            <person name="Jung C."/>
            <person name="Murphy K."/>
            <person name="Arold S.T."/>
            <person name="Gojobori T."/>
            <person name="van der Linden C.G."/>
            <person name="van Loo E.N."/>
            <person name="Jellen E.N."/>
            <person name="Maughan P.J."/>
            <person name="Tester M."/>
        </authorList>
    </citation>
    <scope>NUCLEOTIDE SEQUENCE [LARGE SCALE GENOMIC DNA]</scope>
    <source>
        <strain evidence="11">cv. PI 614886</strain>
    </source>
</reference>
<keyword evidence="8" id="KW-0539">Nucleus</keyword>
<evidence type="ECO:0000256" key="6">
    <source>
        <dbReference type="ARBA" id="ARBA00023125"/>
    </source>
</evidence>
<dbReference type="Gene3D" id="4.10.1100.10">
    <property type="entry name" value="Transcription factor, SBP-box domain"/>
    <property type="match status" value="1"/>
</dbReference>
<dbReference type="PANTHER" id="PTHR31251:SF226">
    <property type="entry name" value="SQUAMOSA PROMOTER-BINDING-LIKE PROTEIN 6"/>
    <property type="match status" value="1"/>
</dbReference>
<dbReference type="OMA" id="RHTTENE"/>
<evidence type="ECO:0000256" key="9">
    <source>
        <dbReference type="PROSITE-ProRule" id="PRU00470"/>
    </source>
</evidence>
<dbReference type="Gramene" id="AUR62003075-RA">
    <property type="protein sequence ID" value="AUR62003075-RA:cds"/>
    <property type="gene ID" value="AUR62003075"/>
</dbReference>
<comment type="subcellular location">
    <subcellularLocation>
        <location evidence="1">Nucleus</location>
    </subcellularLocation>
</comment>
<dbReference type="InterPro" id="IPR044817">
    <property type="entry name" value="SBP-like"/>
</dbReference>